<dbReference type="GO" id="GO:0005634">
    <property type="term" value="C:nucleus"/>
    <property type="evidence" value="ECO:0007669"/>
    <property type="project" value="UniProtKB-SubCell"/>
</dbReference>
<dbReference type="PANTHER" id="PTHR21274:SF0">
    <property type="entry name" value="MECKELIN"/>
    <property type="match status" value="1"/>
</dbReference>
<dbReference type="InterPro" id="IPR034148">
    <property type="entry name" value="NCBP2_RRM"/>
</dbReference>
<comment type="subunit">
    <text evidence="3">Component of the nuclear cap-binding complex (CBC), a heterodimer composed of Cbp80 and Cbp20 that interacts with m7GpppG-capped RNA.</text>
</comment>
<keyword evidence="11" id="KW-0812">Transmembrane</keyword>
<accession>A0ABD1DUE0</accession>
<dbReference type="InterPro" id="IPR035979">
    <property type="entry name" value="RBD_domain_sf"/>
</dbReference>
<evidence type="ECO:0000256" key="4">
    <source>
        <dbReference type="ARBA" id="ARBA00022664"/>
    </source>
</evidence>
<dbReference type="PROSITE" id="PS50102">
    <property type="entry name" value="RRM"/>
    <property type="match status" value="1"/>
</dbReference>
<dbReference type="AlphaFoldDB" id="A0ABD1DUE0"/>
<reference evidence="13 14" key="1">
    <citation type="submission" date="2024-05" db="EMBL/GenBank/DDBJ databases">
        <title>Culex pipiens pipiens assembly and annotation.</title>
        <authorList>
            <person name="Alout H."/>
            <person name="Durand T."/>
        </authorList>
    </citation>
    <scope>NUCLEOTIDE SEQUENCE [LARGE SCALE GENOMIC DNA]</scope>
    <source>
        <strain evidence="13">HA-2024</strain>
        <tissue evidence="13">Whole body</tissue>
    </source>
</reference>
<dbReference type="InterPro" id="IPR012677">
    <property type="entry name" value="Nucleotide-bd_a/b_plait_sf"/>
</dbReference>
<organism evidence="13 14">
    <name type="scientific">Culex pipiens pipiens</name>
    <name type="common">Northern house mosquito</name>
    <dbReference type="NCBI Taxonomy" id="38569"/>
    <lineage>
        <taxon>Eukaryota</taxon>
        <taxon>Metazoa</taxon>
        <taxon>Ecdysozoa</taxon>
        <taxon>Arthropoda</taxon>
        <taxon>Hexapoda</taxon>
        <taxon>Insecta</taxon>
        <taxon>Pterygota</taxon>
        <taxon>Neoptera</taxon>
        <taxon>Endopterygota</taxon>
        <taxon>Diptera</taxon>
        <taxon>Nematocera</taxon>
        <taxon>Culicoidea</taxon>
        <taxon>Culicidae</taxon>
        <taxon>Culicinae</taxon>
        <taxon>Culicini</taxon>
        <taxon>Culex</taxon>
        <taxon>Culex</taxon>
    </lineage>
</organism>
<evidence type="ECO:0000256" key="3">
    <source>
        <dbReference type="ARBA" id="ARBA00011361"/>
    </source>
</evidence>
<evidence type="ECO:0000256" key="2">
    <source>
        <dbReference type="ARBA" id="ARBA00010725"/>
    </source>
</evidence>
<keyword evidence="8" id="KW-0539">Nucleus</keyword>
<evidence type="ECO:0000259" key="12">
    <source>
        <dbReference type="PROSITE" id="PS50102"/>
    </source>
</evidence>
<evidence type="ECO:0000256" key="8">
    <source>
        <dbReference type="ARBA" id="ARBA00023242"/>
    </source>
</evidence>
<dbReference type="GO" id="GO:0031053">
    <property type="term" value="P:primary miRNA processing"/>
    <property type="evidence" value="ECO:0007669"/>
    <property type="project" value="UniProtKB-ARBA"/>
</dbReference>
<evidence type="ECO:0000256" key="5">
    <source>
        <dbReference type="ARBA" id="ARBA00022884"/>
    </source>
</evidence>
<evidence type="ECO:0000256" key="11">
    <source>
        <dbReference type="SAM" id="Phobius"/>
    </source>
</evidence>
<evidence type="ECO:0000256" key="9">
    <source>
        <dbReference type="ARBA" id="ARBA00059378"/>
    </source>
</evidence>
<dbReference type="Pfam" id="PF00076">
    <property type="entry name" value="RRM_1"/>
    <property type="match status" value="1"/>
</dbReference>
<dbReference type="FunFam" id="3.30.70.330:FF:000128">
    <property type="entry name" value="Nuclear cap-binding protein subunit 2"/>
    <property type="match status" value="1"/>
</dbReference>
<feature type="transmembrane region" description="Helical" evidence="11">
    <location>
        <begin position="592"/>
        <end position="619"/>
    </location>
</feature>
<sequence length="1198" mass="138015">MNENVLLVLRFSGADSDFYNVNEVVLFATPDGCRTGEYFDTFTFKCKPCDEGLHLRVDDSRLSCTCDERSVPWRDYDSSRQGPICRNVTEFFSSGPRLEMVKFCQAYHVALLNSTTKSAASGEGRNIQIYRKTYPPGNESTVCGCQQQGMVSFVDGARTYCLPAVLLRDVQSYQPFRPAAVNRHNGNVFRQIKYLIVFCHVMRSTRHCHQLANLCVLAFYSLDKYSPCEIFYTYQTYDLSQGGAGLGATKDSAGKMMASLWTVGDTVKPPLFYRRGKYVNEILDKYLDFSYDANVSNTINNTINFTLIGYDLYGHLRSYQPMHLADLNLCERYSGSQEQRIRFGQSYHRRCRVSLRQLLADFGEPRFLNLYADYYDQKARLLRAVPVLARKAFSHNDHPDPEKWQLVRRFLMVDALSGLNENYKGKLYDEDSLGEKYHFVRYAKRIELDIRLHPDHEKNPNRIAVPLLKIEYQMVNTSQSETFFDGLVEFEFHVTFSKKYSFDSLLEILLPIFILLAFTMTLFQTFCHKLRQNKLYYDMEIFANFVVYLCSNVATALLAATVIVALHVFVTYKTQQNVKLLLPVEVESALEIFVYLAFSFKLLKLLRVFALMAGIDIFFIDWERPKILDIGMQRTHLDTPSITSSATTRPTCDSVSAWRNYFIANEWQELATKRKISIFAHVVLLITVFFLFGFGHWSSRSSSLHIHQNEEHLGEDDKVLKIAVGILIYGAIYLAQRVYNFLIYERFIDNALQQFIDVASLANISVFILCMESYGFYIHGRSPHGFSDTDMCSMILQFKREEDNLCGNRGLLPGSEQQTYSILVPKNLRAFYDKLIAPLRNSNFGPHQHLNQTHLVGSAKLSNSGVISGPGGHFEFNFEKTILTYYNVNRFFAAFVDHALKDLDYIIQERSILENVLNCEFQSYVTDNKGVFYIDNGHSFDQVLFYGNESIFFQLELALFIMVVLLTNDYLWATVVVGVVYKTFEIVMNYVLKNNLAKKTLIDKSFHHPLNTNESQTATMSRRQILLRNEFCCPISAEMTSVHTPSVALSKYRDQHFKGSRHEQERLLRNSSTLYIGNLSFYTTEEQIHELFSRCGDIRRIVMGLDKFKKTPCGFCFVEYYARIDSEYAMRYINGTRLDDRIVRVDWDAGFVEGRQYGRGKTGGQVRDEYRQDHDLGRGGYGKMVAMGQLGAPNMRES</sequence>
<dbReference type="InterPro" id="IPR019170">
    <property type="entry name" value="Meckelin"/>
</dbReference>
<feature type="transmembrane region" description="Helical" evidence="11">
    <location>
        <begin position="970"/>
        <end position="992"/>
    </location>
</feature>
<dbReference type="GO" id="GO:0008380">
    <property type="term" value="P:RNA splicing"/>
    <property type="evidence" value="ECO:0007669"/>
    <property type="project" value="UniProtKB-KW"/>
</dbReference>
<keyword evidence="6" id="KW-0943">RNA-mediated gene silencing</keyword>
<keyword evidence="14" id="KW-1185">Reference proteome</keyword>
<comment type="similarity">
    <text evidence="2">Belongs to the RRM NCBP2 family.</text>
</comment>
<evidence type="ECO:0000313" key="13">
    <source>
        <dbReference type="EMBL" id="KAL1403353.1"/>
    </source>
</evidence>
<dbReference type="PANTHER" id="PTHR21274">
    <property type="entry name" value="MECKELIN"/>
    <property type="match status" value="1"/>
</dbReference>
<comment type="caution">
    <text evidence="13">The sequence shown here is derived from an EMBL/GenBank/DDBJ whole genome shotgun (WGS) entry which is preliminary data.</text>
</comment>
<feature type="domain" description="RRM" evidence="12">
    <location>
        <begin position="1072"/>
        <end position="1150"/>
    </location>
</feature>
<gene>
    <name evidence="13" type="ORF">pipiens_005702</name>
</gene>
<dbReference type="GO" id="GO:0006397">
    <property type="term" value="P:mRNA processing"/>
    <property type="evidence" value="ECO:0007669"/>
    <property type="project" value="UniProtKB-KW"/>
</dbReference>
<proteinExistence type="inferred from homology"/>
<dbReference type="Pfam" id="PF09773">
    <property type="entry name" value="Meckelin"/>
    <property type="match status" value="1"/>
</dbReference>
<feature type="transmembrane region" description="Helical" evidence="11">
    <location>
        <begin position="719"/>
        <end position="736"/>
    </location>
</feature>
<feature type="transmembrane region" description="Helical" evidence="11">
    <location>
        <begin position="943"/>
        <end position="964"/>
    </location>
</feature>
<dbReference type="SMART" id="SM00360">
    <property type="entry name" value="RRM"/>
    <property type="match status" value="1"/>
</dbReference>
<name>A0ABD1DUE0_CULPP</name>
<comment type="subcellular location">
    <subcellularLocation>
        <location evidence="1">Nucleus</location>
    </subcellularLocation>
</comment>
<keyword evidence="11" id="KW-1133">Transmembrane helix</keyword>
<dbReference type="CDD" id="cd12240">
    <property type="entry name" value="RRM_NCBP2"/>
    <property type="match status" value="1"/>
</dbReference>
<dbReference type="Proteomes" id="UP001562425">
    <property type="component" value="Unassembled WGS sequence"/>
</dbReference>
<feature type="transmembrane region" description="Helical" evidence="11">
    <location>
        <begin position="508"/>
        <end position="526"/>
    </location>
</feature>
<feature type="transmembrane region" description="Helical" evidence="11">
    <location>
        <begin position="546"/>
        <end position="572"/>
    </location>
</feature>
<keyword evidence="7" id="KW-0508">mRNA splicing</keyword>
<evidence type="ECO:0000256" key="7">
    <source>
        <dbReference type="ARBA" id="ARBA00023187"/>
    </source>
</evidence>
<comment type="function">
    <text evidence="9">Component of the cap-binding complex (CBC), which binds co-transcriptionally to the 5' cap of pre-mRNAs and is involved in various processes such as pre-mRNA splicing and RNA-mediated gene silencing (RNAi). The CBC complex is involved in miRNA-mediated RNA interference and is required for primary microRNAs (miRNAs) processing. Also involved in innate immunity via the short interfering RNAs (siRNAs) processing machinery by restricting the viral RNA production. In the CBC complex, Cbp20 recognizes and binds capped RNAs (m7GpppG-capped RNA) but requires Cbp80 to stabilize the movement of its N-terminal loop and lock the CBC into a high affinity cap-binding state with the cap structure.</text>
</comment>
<keyword evidence="11" id="KW-0472">Membrane</keyword>
<keyword evidence="5 10" id="KW-0694">RNA-binding</keyword>
<evidence type="ECO:0000256" key="6">
    <source>
        <dbReference type="ARBA" id="ARBA00023158"/>
    </source>
</evidence>
<keyword evidence="4" id="KW-0507">mRNA processing</keyword>
<dbReference type="GO" id="GO:0003723">
    <property type="term" value="F:RNA binding"/>
    <property type="evidence" value="ECO:0007669"/>
    <property type="project" value="UniProtKB-UniRule"/>
</dbReference>
<evidence type="ECO:0000256" key="10">
    <source>
        <dbReference type="PROSITE-ProRule" id="PRU00176"/>
    </source>
</evidence>
<dbReference type="InterPro" id="IPR000504">
    <property type="entry name" value="RRM_dom"/>
</dbReference>
<protein>
    <recommendedName>
        <fullName evidence="12">RRM domain-containing protein</fullName>
    </recommendedName>
</protein>
<dbReference type="EMBL" id="JBEHCU010001695">
    <property type="protein sequence ID" value="KAL1403353.1"/>
    <property type="molecule type" value="Genomic_DNA"/>
</dbReference>
<dbReference type="Gene3D" id="3.30.70.330">
    <property type="match status" value="1"/>
</dbReference>
<evidence type="ECO:0000256" key="1">
    <source>
        <dbReference type="ARBA" id="ARBA00004123"/>
    </source>
</evidence>
<dbReference type="SUPFAM" id="SSF54928">
    <property type="entry name" value="RNA-binding domain, RBD"/>
    <property type="match status" value="1"/>
</dbReference>
<feature type="transmembrane region" description="Helical" evidence="11">
    <location>
        <begin position="678"/>
        <end position="699"/>
    </location>
</feature>
<evidence type="ECO:0000313" key="14">
    <source>
        <dbReference type="Proteomes" id="UP001562425"/>
    </source>
</evidence>